<dbReference type="InterPro" id="IPR029069">
    <property type="entry name" value="HotDog_dom_sf"/>
</dbReference>
<dbReference type="Pfam" id="PF01575">
    <property type="entry name" value="MaoC_dehydratas"/>
    <property type="match status" value="1"/>
</dbReference>
<reference evidence="2 3" key="1">
    <citation type="journal article" date="2023" name="Int. J. Syst. Evol. Microbiol.">
        <title>Methylocystis iwaonis sp. nov., a type II methane-oxidizing bacterium from surface soil of a rice paddy field in Japan, and emended description of the genus Methylocystis (ex Whittenbury et al. 1970) Bowman et al. 1993.</title>
        <authorList>
            <person name="Kaise H."/>
            <person name="Sawadogo J.B."/>
            <person name="Alam M.S."/>
            <person name="Ueno C."/>
            <person name="Dianou D."/>
            <person name="Shinjo R."/>
            <person name="Asakawa S."/>
        </authorList>
    </citation>
    <scope>NUCLEOTIDE SEQUENCE [LARGE SCALE GENOMIC DNA]</scope>
    <source>
        <strain evidence="2 3">SS37A-Re</strain>
    </source>
</reference>
<dbReference type="Gene3D" id="3.10.129.10">
    <property type="entry name" value="Hotdog Thioesterase"/>
    <property type="match status" value="1"/>
</dbReference>
<dbReference type="Proteomes" id="UP001317629">
    <property type="component" value="Chromosome"/>
</dbReference>
<proteinExistence type="predicted"/>
<dbReference type="RefSeq" id="WP_281929351.1">
    <property type="nucleotide sequence ID" value="NZ_AP027142.1"/>
</dbReference>
<dbReference type="InterPro" id="IPR050965">
    <property type="entry name" value="UPF0336/Enoyl-CoA_hydratase"/>
</dbReference>
<protein>
    <recommendedName>
        <fullName evidence="1">MaoC-like domain-containing protein</fullName>
    </recommendedName>
</protein>
<dbReference type="InterPro" id="IPR002539">
    <property type="entry name" value="MaoC-like_dom"/>
</dbReference>
<dbReference type="SUPFAM" id="SSF54637">
    <property type="entry name" value="Thioesterase/thiol ester dehydrase-isomerase"/>
    <property type="match status" value="1"/>
</dbReference>
<evidence type="ECO:0000259" key="1">
    <source>
        <dbReference type="Pfam" id="PF01575"/>
    </source>
</evidence>
<organism evidence="2 3">
    <name type="scientific">Methylocystis iwaonis</name>
    <dbReference type="NCBI Taxonomy" id="2885079"/>
    <lineage>
        <taxon>Bacteria</taxon>
        <taxon>Pseudomonadati</taxon>
        <taxon>Pseudomonadota</taxon>
        <taxon>Alphaproteobacteria</taxon>
        <taxon>Hyphomicrobiales</taxon>
        <taxon>Methylocystaceae</taxon>
        <taxon>Methylocystis</taxon>
    </lineage>
</organism>
<keyword evidence="3" id="KW-1185">Reference proteome</keyword>
<dbReference type="EMBL" id="AP027142">
    <property type="protein sequence ID" value="BDV35848.1"/>
    <property type="molecule type" value="Genomic_DNA"/>
</dbReference>
<evidence type="ECO:0000313" key="3">
    <source>
        <dbReference type="Proteomes" id="UP001317629"/>
    </source>
</evidence>
<accession>A0ABN6VJJ1</accession>
<gene>
    <name evidence="2" type="ORF">SS37A_33770</name>
</gene>
<dbReference type="PANTHER" id="PTHR43437:SF3">
    <property type="entry name" value="HYDROXYACYL-THIOESTER DEHYDRATASE TYPE 2, MITOCHONDRIAL"/>
    <property type="match status" value="1"/>
</dbReference>
<dbReference type="PANTHER" id="PTHR43437">
    <property type="entry name" value="HYDROXYACYL-THIOESTER DEHYDRATASE TYPE 2, MITOCHONDRIAL-RELATED"/>
    <property type="match status" value="1"/>
</dbReference>
<sequence length="137" mass="14662">MSQAVNVGDKLPEVVIGPFDAEALSRYAQISGDDNPLHLDDAIAAKIGLAAPPVHGMKLLAAFEPMLANWRDDLMLVGLSAKFIQPVLRGEVVKLSGRVLRASESEIFVRLFAHGAARAPGIIGEATLRPVDRTSPR</sequence>
<feature type="domain" description="MaoC-like" evidence="1">
    <location>
        <begin position="22"/>
        <end position="98"/>
    </location>
</feature>
<evidence type="ECO:0000313" key="2">
    <source>
        <dbReference type="EMBL" id="BDV35848.1"/>
    </source>
</evidence>
<name>A0ABN6VJJ1_9HYPH</name>